<dbReference type="InterPro" id="IPR036663">
    <property type="entry name" value="Fumarylacetoacetase_C_sf"/>
</dbReference>
<evidence type="ECO:0000259" key="2">
    <source>
        <dbReference type="Pfam" id="PF01557"/>
    </source>
</evidence>
<dbReference type="Proteomes" id="UP001597357">
    <property type="component" value="Unassembled WGS sequence"/>
</dbReference>
<keyword evidence="1" id="KW-0456">Lyase</keyword>
<comment type="caution">
    <text evidence="3">The sequence shown here is derived from an EMBL/GenBank/DDBJ whole genome shotgun (WGS) entry which is preliminary data.</text>
</comment>
<feature type="domain" description="Fumarylacetoacetase-like C-terminal" evidence="2">
    <location>
        <begin position="87"/>
        <end position="248"/>
    </location>
</feature>
<sequence length="252" mass="28087">MNLDKVAHLIDQATLKAKPIQQKDFPDLSLQDAYTVQRKTINLRLERGEHITGFKLGFTSRAKMEQMGVHDLIWGFLTSGMQINPFSEVDLNKYIKPNAEPEIAFRVSQPITESIPLKDVPRYIDKMAVAIELIDTRYKKFTFSLEDLVADNCSSAGYCIGEWQDLQEDISDLPIALMANNKVLEQGCSSAILNNPLQPIIELSRLASKVGVKIAPGHIILAGAATKHIPLLKNNEITTQIDKIGAVSFRTK</sequence>
<proteinExistence type="predicted"/>
<name>A0ABW5SHI2_9FLAO</name>
<dbReference type="InterPro" id="IPR011234">
    <property type="entry name" value="Fumarylacetoacetase-like_C"/>
</dbReference>
<dbReference type="InterPro" id="IPR050772">
    <property type="entry name" value="Hydratase-Decarb/MhpD_sf"/>
</dbReference>
<organism evidence="3 4">
    <name type="scientific">Mesonia sediminis</name>
    <dbReference type="NCBI Taxonomy" id="1703946"/>
    <lineage>
        <taxon>Bacteria</taxon>
        <taxon>Pseudomonadati</taxon>
        <taxon>Bacteroidota</taxon>
        <taxon>Flavobacteriia</taxon>
        <taxon>Flavobacteriales</taxon>
        <taxon>Flavobacteriaceae</taxon>
        <taxon>Mesonia</taxon>
    </lineage>
</organism>
<dbReference type="EMBL" id="JBHULZ010000041">
    <property type="protein sequence ID" value="MFD2698734.1"/>
    <property type="molecule type" value="Genomic_DNA"/>
</dbReference>
<evidence type="ECO:0000313" key="3">
    <source>
        <dbReference type="EMBL" id="MFD2698734.1"/>
    </source>
</evidence>
<accession>A0ABW5SHI2</accession>
<dbReference type="SUPFAM" id="SSF56529">
    <property type="entry name" value="FAH"/>
    <property type="match status" value="1"/>
</dbReference>
<dbReference type="Gene3D" id="3.90.850.10">
    <property type="entry name" value="Fumarylacetoacetase-like, C-terminal domain"/>
    <property type="match status" value="1"/>
</dbReference>
<dbReference type="RefSeq" id="WP_379048614.1">
    <property type="nucleotide sequence ID" value="NZ_JBHULZ010000041.1"/>
</dbReference>
<reference evidence="4" key="1">
    <citation type="journal article" date="2019" name="Int. J. Syst. Evol. Microbiol.">
        <title>The Global Catalogue of Microorganisms (GCM) 10K type strain sequencing project: providing services to taxonomists for standard genome sequencing and annotation.</title>
        <authorList>
            <consortium name="The Broad Institute Genomics Platform"/>
            <consortium name="The Broad Institute Genome Sequencing Center for Infectious Disease"/>
            <person name="Wu L."/>
            <person name="Ma J."/>
        </authorList>
    </citation>
    <scope>NUCLEOTIDE SEQUENCE [LARGE SCALE GENOMIC DNA]</scope>
    <source>
        <strain evidence="4">KCTC 42255</strain>
    </source>
</reference>
<keyword evidence="4" id="KW-1185">Reference proteome</keyword>
<dbReference type="Pfam" id="PF01557">
    <property type="entry name" value="FAA_hydrolase"/>
    <property type="match status" value="1"/>
</dbReference>
<evidence type="ECO:0000256" key="1">
    <source>
        <dbReference type="ARBA" id="ARBA00023239"/>
    </source>
</evidence>
<evidence type="ECO:0000313" key="4">
    <source>
        <dbReference type="Proteomes" id="UP001597357"/>
    </source>
</evidence>
<dbReference type="PANTHER" id="PTHR30143:SF0">
    <property type="entry name" value="2-KETO-4-PENTENOATE HYDRATASE"/>
    <property type="match status" value="1"/>
</dbReference>
<protein>
    <submittedName>
        <fullName evidence="3">2-keto-4-pentenoate hydratase</fullName>
    </submittedName>
</protein>
<dbReference type="PANTHER" id="PTHR30143">
    <property type="entry name" value="ACID HYDRATASE"/>
    <property type="match status" value="1"/>
</dbReference>
<gene>
    <name evidence="3" type="ORF">ACFSQ0_12095</name>
</gene>